<dbReference type="Proteomes" id="UP000324222">
    <property type="component" value="Unassembled WGS sequence"/>
</dbReference>
<dbReference type="AlphaFoldDB" id="A0A5B7EW79"/>
<evidence type="ECO:0000313" key="1">
    <source>
        <dbReference type="EMBL" id="MPC39280.1"/>
    </source>
</evidence>
<protein>
    <submittedName>
        <fullName evidence="1">Uncharacterized protein</fullName>
    </submittedName>
</protein>
<organism evidence="1 2">
    <name type="scientific">Portunus trituberculatus</name>
    <name type="common">Swimming crab</name>
    <name type="synonym">Neptunus trituberculatus</name>
    <dbReference type="NCBI Taxonomy" id="210409"/>
    <lineage>
        <taxon>Eukaryota</taxon>
        <taxon>Metazoa</taxon>
        <taxon>Ecdysozoa</taxon>
        <taxon>Arthropoda</taxon>
        <taxon>Crustacea</taxon>
        <taxon>Multicrustacea</taxon>
        <taxon>Malacostraca</taxon>
        <taxon>Eumalacostraca</taxon>
        <taxon>Eucarida</taxon>
        <taxon>Decapoda</taxon>
        <taxon>Pleocyemata</taxon>
        <taxon>Brachyura</taxon>
        <taxon>Eubrachyura</taxon>
        <taxon>Portunoidea</taxon>
        <taxon>Portunidae</taxon>
        <taxon>Portuninae</taxon>
        <taxon>Portunus</taxon>
    </lineage>
</organism>
<name>A0A5B7EW79_PORTR</name>
<reference evidence="1 2" key="1">
    <citation type="submission" date="2019-05" db="EMBL/GenBank/DDBJ databases">
        <title>Another draft genome of Portunus trituberculatus and its Hox gene families provides insights of decapod evolution.</title>
        <authorList>
            <person name="Jeong J.-H."/>
            <person name="Song I."/>
            <person name="Kim S."/>
            <person name="Choi T."/>
            <person name="Kim D."/>
            <person name="Ryu S."/>
            <person name="Kim W."/>
        </authorList>
    </citation>
    <scope>NUCLEOTIDE SEQUENCE [LARGE SCALE GENOMIC DNA]</scope>
    <source>
        <tissue evidence="1">Muscle</tissue>
    </source>
</reference>
<dbReference type="EMBL" id="VSRR010004314">
    <property type="protein sequence ID" value="MPC39280.1"/>
    <property type="molecule type" value="Genomic_DNA"/>
</dbReference>
<sequence length="74" mass="8295">MEYPLIAKFRPQGHDLYSLIDQLLDSTTLRDILKEYPQFAPRLERVTPSNVKDCQALRNAVRGASGGAQPPRLG</sequence>
<gene>
    <name evidence="1" type="ORF">E2C01_032811</name>
</gene>
<proteinExistence type="predicted"/>
<accession>A0A5B7EW79</accession>
<keyword evidence="2" id="KW-1185">Reference proteome</keyword>
<comment type="caution">
    <text evidence="1">The sequence shown here is derived from an EMBL/GenBank/DDBJ whole genome shotgun (WGS) entry which is preliminary data.</text>
</comment>
<evidence type="ECO:0000313" key="2">
    <source>
        <dbReference type="Proteomes" id="UP000324222"/>
    </source>
</evidence>